<feature type="transmembrane region" description="Helical" evidence="2">
    <location>
        <begin position="32"/>
        <end position="54"/>
    </location>
</feature>
<proteinExistence type="predicted"/>
<evidence type="ECO:0000313" key="4">
    <source>
        <dbReference type="Proteomes" id="UP001596266"/>
    </source>
</evidence>
<keyword evidence="4" id="KW-1185">Reference proteome</keyword>
<dbReference type="EMBL" id="JBHSUA010000009">
    <property type="protein sequence ID" value="MFC6396153.1"/>
    <property type="molecule type" value="Genomic_DNA"/>
</dbReference>
<sequence>MAGQAWWRRGGDDGDGRAEHAHTLAWHLTTALAALASAVTGMALTIGLTTVGWVQVPDVSFWGNISTGLRLWLLGHGAGAQLGSVTVTVIPLGLTLLLALAASGAAGVAARHVLGGLSARAGQAERRALTLRVAGVFTAVYLACVMFPSFLVNTPSQSGHALLGGLAVGLGSSLVAVGRTLDWNPVGAWPAWARAIPRAVAAGCLLLVVTGAVVLATALLMHQSRVMSLHDALAPGRAGGVVLVLAQLLWVPNMVLWCASWALGAGFSIGTDTVISPAQNLTGLLPSLPAFGAVPANGPVPKVALLWLLSGVVAGVVAALVIGRSRRLARADETSLVGGLSGVLTGLVVWLLCALSNGDLGTARLIAVGARLPELAVMAPTVMGLSGMAAGLVLGLLNPPPVNEESASSSEDVEVDWPDVAPTPDE</sequence>
<keyword evidence="2" id="KW-0472">Membrane</keyword>
<name>A0ABW1X0K5_9ACTN</name>
<organism evidence="3 4">
    <name type="scientific">Luteococcus sanguinis</name>
    <dbReference type="NCBI Taxonomy" id="174038"/>
    <lineage>
        <taxon>Bacteria</taxon>
        <taxon>Bacillati</taxon>
        <taxon>Actinomycetota</taxon>
        <taxon>Actinomycetes</taxon>
        <taxon>Propionibacteriales</taxon>
        <taxon>Propionibacteriaceae</taxon>
        <taxon>Luteococcus</taxon>
    </lineage>
</organism>
<evidence type="ECO:0000256" key="1">
    <source>
        <dbReference type="SAM" id="MobiDB-lite"/>
    </source>
</evidence>
<dbReference type="Pfam" id="PF19877">
    <property type="entry name" value="DUF6350"/>
    <property type="match status" value="1"/>
</dbReference>
<dbReference type="RefSeq" id="WP_343885226.1">
    <property type="nucleotide sequence ID" value="NZ_BAAAKI010000004.1"/>
</dbReference>
<feature type="transmembrane region" description="Helical" evidence="2">
    <location>
        <begin position="199"/>
        <end position="221"/>
    </location>
</feature>
<gene>
    <name evidence="3" type="ORF">ACFP57_04000</name>
</gene>
<reference evidence="4" key="1">
    <citation type="journal article" date="2019" name="Int. J. Syst. Evol. Microbiol.">
        <title>The Global Catalogue of Microorganisms (GCM) 10K type strain sequencing project: providing services to taxonomists for standard genome sequencing and annotation.</title>
        <authorList>
            <consortium name="The Broad Institute Genomics Platform"/>
            <consortium name="The Broad Institute Genome Sequencing Center for Infectious Disease"/>
            <person name="Wu L."/>
            <person name="Ma J."/>
        </authorList>
    </citation>
    <scope>NUCLEOTIDE SEQUENCE [LARGE SCALE GENOMIC DNA]</scope>
    <source>
        <strain evidence="4">CGMCC 1.15277</strain>
    </source>
</reference>
<keyword evidence="2" id="KW-0812">Transmembrane</keyword>
<evidence type="ECO:0000256" key="2">
    <source>
        <dbReference type="SAM" id="Phobius"/>
    </source>
</evidence>
<feature type="transmembrane region" description="Helical" evidence="2">
    <location>
        <begin position="158"/>
        <end position="178"/>
    </location>
</feature>
<feature type="transmembrane region" description="Helical" evidence="2">
    <location>
        <begin position="131"/>
        <end position="152"/>
    </location>
</feature>
<dbReference type="Proteomes" id="UP001596266">
    <property type="component" value="Unassembled WGS sequence"/>
</dbReference>
<evidence type="ECO:0000313" key="3">
    <source>
        <dbReference type="EMBL" id="MFC6396153.1"/>
    </source>
</evidence>
<feature type="transmembrane region" description="Helical" evidence="2">
    <location>
        <begin position="335"/>
        <end position="357"/>
    </location>
</feature>
<accession>A0ABW1X0K5</accession>
<keyword evidence="2" id="KW-1133">Transmembrane helix</keyword>
<feature type="region of interest" description="Disordered" evidence="1">
    <location>
        <begin position="402"/>
        <end position="426"/>
    </location>
</feature>
<comment type="caution">
    <text evidence="3">The sequence shown here is derived from an EMBL/GenBank/DDBJ whole genome shotgun (WGS) entry which is preliminary data.</text>
</comment>
<dbReference type="InterPro" id="IPR045931">
    <property type="entry name" value="DUF6350"/>
</dbReference>
<protein>
    <submittedName>
        <fullName evidence="3">DUF6350 family protein</fullName>
    </submittedName>
</protein>
<feature type="transmembrane region" description="Helical" evidence="2">
    <location>
        <begin position="89"/>
        <end position="110"/>
    </location>
</feature>
<feature type="transmembrane region" description="Helical" evidence="2">
    <location>
        <begin position="377"/>
        <end position="397"/>
    </location>
</feature>
<feature type="transmembrane region" description="Helical" evidence="2">
    <location>
        <begin position="304"/>
        <end position="323"/>
    </location>
</feature>